<sequence length="171" mass="18787">MVFLDVLLLPPAFSPRSTLSPLLTLACPIIISSLQMPNSFAFASGLNPVPVLCRGRKASGIKQTRPFLSLGDSLHLQKSSSCGFRCSIRPPSILYLQPLLSILFSMSILRVESGVTDSSGRPWSSCVSVVVLVVLLAIYKTRHPVSRIGSCWRLQRRHLHALQFCVACLLR</sequence>
<comment type="caution">
    <text evidence="1">The sequence shown here is derived from an EMBL/GenBank/DDBJ whole genome shotgun (WGS) entry which is preliminary data.</text>
</comment>
<dbReference type="Proteomes" id="UP001456524">
    <property type="component" value="Unassembled WGS sequence"/>
</dbReference>
<organism evidence="1 2">
    <name type="scientific">Phyllosticta citrichinensis</name>
    <dbReference type="NCBI Taxonomy" id="1130410"/>
    <lineage>
        <taxon>Eukaryota</taxon>
        <taxon>Fungi</taxon>
        <taxon>Dikarya</taxon>
        <taxon>Ascomycota</taxon>
        <taxon>Pezizomycotina</taxon>
        <taxon>Dothideomycetes</taxon>
        <taxon>Dothideomycetes incertae sedis</taxon>
        <taxon>Botryosphaeriales</taxon>
        <taxon>Phyllostictaceae</taxon>
        <taxon>Phyllosticta</taxon>
    </lineage>
</organism>
<accession>A0ABR1Y1U8</accession>
<evidence type="ECO:0000313" key="2">
    <source>
        <dbReference type="Proteomes" id="UP001456524"/>
    </source>
</evidence>
<name>A0ABR1Y1U8_9PEZI</name>
<dbReference type="EMBL" id="JBBWUH010000002">
    <property type="protein sequence ID" value="KAK8175152.1"/>
    <property type="molecule type" value="Genomic_DNA"/>
</dbReference>
<keyword evidence="2" id="KW-1185">Reference proteome</keyword>
<proteinExistence type="predicted"/>
<evidence type="ECO:0000313" key="1">
    <source>
        <dbReference type="EMBL" id="KAK8175152.1"/>
    </source>
</evidence>
<gene>
    <name evidence="1" type="ORF">IWX90DRAFT_101131</name>
</gene>
<protein>
    <submittedName>
        <fullName evidence="1">Uncharacterized protein</fullName>
    </submittedName>
</protein>
<reference evidence="1 2" key="1">
    <citation type="journal article" date="2022" name="G3 (Bethesda)">
        <title>Enemy or ally: a genomic approach to elucidate the lifestyle of Phyllosticta citrichinaensis.</title>
        <authorList>
            <person name="Buijs V.A."/>
            <person name="Groenewald J.Z."/>
            <person name="Haridas S."/>
            <person name="LaButti K.M."/>
            <person name="Lipzen A."/>
            <person name="Martin F.M."/>
            <person name="Barry K."/>
            <person name="Grigoriev I.V."/>
            <person name="Crous P.W."/>
            <person name="Seidl M.F."/>
        </authorList>
    </citation>
    <scope>NUCLEOTIDE SEQUENCE [LARGE SCALE GENOMIC DNA]</scope>
    <source>
        <strain evidence="1 2">CBS 129764</strain>
    </source>
</reference>